<feature type="binding site" evidence="3">
    <location>
        <position position="83"/>
    </location>
    <ligand>
        <name>Zn(2+)</name>
        <dbReference type="ChEBI" id="CHEBI:29105"/>
        <label>1</label>
        <note>catalytic</note>
    </ligand>
</feature>
<evidence type="ECO:0000313" key="4">
    <source>
        <dbReference type="EMBL" id="TDW76537.1"/>
    </source>
</evidence>
<dbReference type="AlphaFoldDB" id="A0A4V3GHL0"/>
<dbReference type="NCBIfam" id="TIGR00167">
    <property type="entry name" value="cbbA"/>
    <property type="match status" value="1"/>
</dbReference>
<evidence type="ECO:0000256" key="2">
    <source>
        <dbReference type="PIRSR" id="PIRSR001359-2"/>
    </source>
</evidence>
<dbReference type="Proteomes" id="UP000295146">
    <property type="component" value="Unassembled WGS sequence"/>
</dbReference>
<evidence type="ECO:0000256" key="1">
    <source>
        <dbReference type="PIRSR" id="PIRSR001359-1"/>
    </source>
</evidence>
<dbReference type="PANTHER" id="PTHR30304">
    <property type="entry name" value="D-TAGATOSE-1,6-BISPHOSPHATE ALDOLASE"/>
    <property type="match status" value="1"/>
</dbReference>
<dbReference type="GO" id="GO:0005975">
    <property type="term" value="P:carbohydrate metabolic process"/>
    <property type="evidence" value="ECO:0007669"/>
    <property type="project" value="InterPro"/>
</dbReference>
<evidence type="ECO:0000313" key="5">
    <source>
        <dbReference type="Proteomes" id="UP000295146"/>
    </source>
</evidence>
<dbReference type="Gene3D" id="3.20.20.70">
    <property type="entry name" value="Aldolase class I"/>
    <property type="match status" value="1"/>
</dbReference>
<protein>
    <submittedName>
        <fullName evidence="4">Fructose-bisphosphate aldolase class II</fullName>
    </submittedName>
</protein>
<proteinExistence type="predicted"/>
<feature type="binding site" evidence="3">
    <location>
        <position position="207"/>
    </location>
    <ligand>
        <name>Zn(2+)</name>
        <dbReference type="ChEBI" id="CHEBI:29105"/>
        <label>1</label>
        <note>catalytic</note>
    </ligand>
</feature>
<organism evidence="4 5">
    <name type="scientific">Kribbella pratensis</name>
    <dbReference type="NCBI Taxonomy" id="2512112"/>
    <lineage>
        <taxon>Bacteria</taxon>
        <taxon>Bacillati</taxon>
        <taxon>Actinomycetota</taxon>
        <taxon>Actinomycetes</taxon>
        <taxon>Propionibacteriales</taxon>
        <taxon>Kribbellaceae</taxon>
        <taxon>Kribbella</taxon>
    </lineage>
</organism>
<feature type="binding site" evidence="2">
    <location>
        <position position="180"/>
    </location>
    <ligand>
        <name>dihydroxyacetone phosphate</name>
        <dbReference type="ChEBI" id="CHEBI:57642"/>
    </ligand>
</feature>
<keyword evidence="3" id="KW-0862">Zinc</keyword>
<accession>A0A4V3GHL0</accession>
<feature type="binding site" evidence="2">
    <location>
        <begin position="229"/>
        <end position="232"/>
    </location>
    <ligand>
        <name>dihydroxyacetone phosphate</name>
        <dbReference type="ChEBI" id="CHEBI:57642"/>
    </ligand>
</feature>
<dbReference type="GO" id="GO:0008270">
    <property type="term" value="F:zinc ion binding"/>
    <property type="evidence" value="ECO:0007669"/>
    <property type="project" value="InterPro"/>
</dbReference>
<dbReference type="GO" id="GO:0016832">
    <property type="term" value="F:aldehyde-lyase activity"/>
    <property type="evidence" value="ECO:0007669"/>
    <property type="project" value="InterPro"/>
</dbReference>
<feature type="active site" description="Proton donor" evidence="1">
    <location>
        <position position="82"/>
    </location>
</feature>
<dbReference type="Pfam" id="PF01116">
    <property type="entry name" value="F_bP_aldolase"/>
    <property type="match status" value="1"/>
</dbReference>
<feature type="binding site" evidence="3">
    <location>
        <position position="179"/>
    </location>
    <ligand>
        <name>Zn(2+)</name>
        <dbReference type="ChEBI" id="CHEBI:29105"/>
        <label>1</label>
        <note>catalytic</note>
    </ligand>
</feature>
<feature type="binding site" evidence="3">
    <location>
        <position position="104"/>
    </location>
    <ligand>
        <name>Zn(2+)</name>
        <dbReference type="ChEBI" id="CHEBI:29105"/>
        <label>2</label>
    </ligand>
</feature>
<dbReference type="InterPro" id="IPR013785">
    <property type="entry name" value="Aldolase_TIM"/>
</dbReference>
<dbReference type="OrthoDB" id="9803995at2"/>
<evidence type="ECO:0000256" key="3">
    <source>
        <dbReference type="PIRSR" id="PIRSR001359-3"/>
    </source>
</evidence>
<feature type="binding site" evidence="2">
    <location>
        <begin position="208"/>
        <end position="210"/>
    </location>
    <ligand>
        <name>dihydroxyacetone phosphate</name>
        <dbReference type="ChEBI" id="CHEBI:57642"/>
    </ligand>
</feature>
<dbReference type="InterPro" id="IPR050246">
    <property type="entry name" value="Class_II_FBP_aldolase"/>
</dbReference>
<comment type="caution">
    <text evidence="4">The sequence shown here is derived from an EMBL/GenBank/DDBJ whole genome shotgun (WGS) entry which is preliminary data.</text>
</comment>
<sequence>MPVAPLKELVDEALAKGYAVPAINIVDELSLRAVVDAAVELRSPLIVQTSVKTVKSVGRDVLKAMFDATVGPEPVPVALHLDHCPDREVISSCLAAGWNSVLFDASALPVEENQRQTVEVVAEARRYGAHVEGEIEGITGVEDGVGSDTVSERQSLEVATRFVETTGVDVFAPAIGNAHGIYRSTPELDSQRITDLVAATGIPMALHGGSGLTPEQFRDLIGRGCAKVNISTALKVAYMKSSLEHLEQARAQDKWDPPTLFRNIHAAVKAMAAEYIEIFGSGGHSGSPSGGHA</sequence>
<dbReference type="RefSeq" id="WP_134099696.1">
    <property type="nucleotide sequence ID" value="NZ_SODP01000001.1"/>
</dbReference>
<keyword evidence="3" id="KW-0479">Metal-binding</keyword>
<feature type="binding site" evidence="3">
    <location>
        <position position="134"/>
    </location>
    <ligand>
        <name>Zn(2+)</name>
        <dbReference type="ChEBI" id="CHEBI:29105"/>
        <label>2</label>
    </ligand>
</feature>
<reference evidence="4 5" key="1">
    <citation type="submission" date="2019-03" db="EMBL/GenBank/DDBJ databases">
        <title>Genomic Encyclopedia of Type Strains, Phase III (KMG-III): the genomes of soil and plant-associated and newly described type strains.</title>
        <authorList>
            <person name="Whitman W."/>
        </authorList>
    </citation>
    <scope>NUCLEOTIDE SEQUENCE [LARGE SCALE GENOMIC DNA]</scope>
    <source>
        <strain evidence="4 5">VKM Ac-2573</strain>
    </source>
</reference>
<dbReference type="PIRSF" id="PIRSF001359">
    <property type="entry name" value="F_bP_aldolase_II"/>
    <property type="match status" value="1"/>
</dbReference>
<dbReference type="PANTHER" id="PTHR30304:SF0">
    <property type="entry name" value="D-TAGATOSE-1,6-BISPHOSPHATE ALDOLASE SUBUNIT GATY-RELATED"/>
    <property type="match status" value="1"/>
</dbReference>
<keyword evidence="5" id="KW-1185">Reference proteome</keyword>
<dbReference type="SUPFAM" id="SSF51569">
    <property type="entry name" value="Aldolase"/>
    <property type="match status" value="1"/>
</dbReference>
<dbReference type="EMBL" id="SODP01000001">
    <property type="protein sequence ID" value="TDW76537.1"/>
    <property type="molecule type" value="Genomic_DNA"/>
</dbReference>
<dbReference type="InterPro" id="IPR000771">
    <property type="entry name" value="FBA_II"/>
</dbReference>
<gene>
    <name evidence="4" type="ORF">EV653_1694</name>
</gene>
<comment type="cofactor">
    <cofactor evidence="3">
        <name>Zn(2+)</name>
        <dbReference type="ChEBI" id="CHEBI:29105"/>
    </cofactor>
    <text evidence="3">Binds 2 Zn(2+) ions per subunit. One is catalytic and the other provides a structural contribution.</text>
</comment>
<name>A0A4V3GHL0_9ACTN</name>